<name>A0A6J4PCR8_9RHOB</name>
<proteinExistence type="predicted"/>
<evidence type="ECO:0000256" key="1">
    <source>
        <dbReference type="SAM" id="MobiDB-lite"/>
    </source>
</evidence>
<feature type="non-terminal residue" evidence="2">
    <location>
        <position position="84"/>
    </location>
</feature>
<organism evidence="2">
    <name type="scientific">uncultured Rubellimicrobium sp</name>
    <dbReference type="NCBI Taxonomy" id="543078"/>
    <lineage>
        <taxon>Bacteria</taxon>
        <taxon>Pseudomonadati</taxon>
        <taxon>Pseudomonadota</taxon>
        <taxon>Alphaproteobacteria</taxon>
        <taxon>Rhodobacterales</taxon>
        <taxon>Roseobacteraceae</taxon>
        <taxon>Rubellimicrobium</taxon>
        <taxon>environmental samples</taxon>
    </lineage>
</organism>
<dbReference type="GO" id="GO:0005840">
    <property type="term" value="C:ribosome"/>
    <property type="evidence" value="ECO:0007669"/>
    <property type="project" value="UniProtKB-KW"/>
</dbReference>
<protein>
    <submittedName>
        <fullName evidence="2">SSU ribosomal protein S9p (S16e)</fullName>
    </submittedName>
</protein>
<sequence>PAPALLGSGRVRPVRRDGDRRRRRPVRPGRRGQARRVQGSPALRSRSASRPQGRWLPDPRRPRGRAQEVRQAQGAPELPVLQAL</sequence>
<reference evidence="2" key="1">
    <citation type="submission" date="2020-02" db="EMBL/GenBank/DDBJ databases">
        <authorList>
            <person name="Meier V. D."/>
        </authorList>
    </citation>
    <scope>NUCLEOTIDE SEQUENCE</scope>
    <source>
        <strain evidence="2">AVDCRST_MAG15</strain>
    </source>
</reference>
<feature type="compositionally biased region" description="Basic and acidic residues" evidence="1">
    <location>
        <begin position="57"/>
        <end position="68"/>
    </location>
</feature>
<dbReference type="EMBL" id="CADCUU010000238">
    <property type="protein sequence ID" value="CAA9412263.1"/>
    <property type="molecule type" value="Genomic_DNA"/>
</dbReference>
<dbReference type="AlphaFoldDB" id="A0A6J4PCR8"/>
<accession>A0A6J4PCR8</accession>
<feature type="compositionally biased region" description="Low complexity" evidence="1">
    <location>
        <begin position="35"/>
        <end position="51"/>
    </location>
</feature>
<feature type="region of interest" description="Disordered" evidence="1">
    <location>
        <begin position="1"/>
        <end position="84"/>
    </location>
</feature>
<feature type="compositionally biased region" description="Basic residues" evidence="1">
    <location>
        <begin position="21"/>
        <end position="34"/>
    </location>
</feature>
<evidence type="ECO:0000313" key="2">
    <source>
        <dbReference type="EMBL" id="CAA9412263.1"/>
    </source>
</evidence>
<gene>
    <name evidence="2" type="ORF">AVDCRST_MAG15-1686</name>
</gene>
<feature type="non-terminal residue" evidence="2">
    <location>
        <position position="1"/>
    </location>
</feature>
<keyword evidence="2" id="KW-0689">Ribosomal protein</keyword>
<keyword evidence="2" id="KW-0687">Ribonucleoprotein</keyword>